<sequence>MKRLTTVAVALAALTALSGCGREAGGPAPDRPAETGAGPARGTVSVWAMGTEGEKLSVLAEGFEAANPGVEVEVTAIPWDGAHDKIASAIAGRATPDMSMIGTTWMGEFARTGALDPTPPGFDEDAYFPGAWATTVVDGTSYGVPWYVETRLIYYRTDLAEKAGVKPPADWAGLKSFAKGMRDRGGARYGIALPPGGTGSWQTFLPFAWQQGASLTGADGGFTLDTPQTAKALEYYLSYFEEGLSPAALQPGELEQGFIDGEIASFVSGPWHIGVLKEQAEDVLDGRLGVTGMPEEETGASFIGGADLAVFKDAGNRDGAWKFAEYLSRPEVQATWYRTVNDLPAVKDGWSGITDPMLKVFGEQLGETRTPPAVSTWEQVASVIDDELEKAAKGRTTGEAALKSMQRKATAIGTGT</sequence>
<accession>A0A8J3SLV9</accession>
<comment type="similarity">
    <text evidence="1">Belongs to the bacterial solute-binding protein 1 family.</text>
</comment>
<dbReference type="InterPro" id="IPR006059">
    <property type="entry name" value="SBP"/>
</dbReference>
<evidence type="ECO:0000256" key="4">
    <source>
        <dbReference type="SAM" id="MobiDB-lite"/>
    </source>
</evidence>
<proteinExistence type="inferred from homology"/>
<evidence type="ECO:0000256" key="2">
    <source>
        <dbReference type="ARBA" id="ARBA00022448"/>
    </source>
</evidence>
<protein>
    <submittedName>
        <fullName evidence="6">Sugar ABC transporter substrate-binding protein</fullName>
    </submittedName>
</protein>
<dbReference type="GO" id="GO:0042956">
    <property type="term" value="P:maltodextrin transmembrane transport"/>
    <property type="evidence" value="ECO:0007669"/>
    <property type="project" value="TreeGrafter"/>
</dbReference>
<keyword evidence="7" id="KW-1185">Reference proteome</keyword>
<evidence type="ECO:0000256" key="1">
    <source>
        <dbReference type="ARBA" id="ARBA00008520"/>
    </source>
</evidence>
<feature type="signal peptide" evidence="5">
    <location>
        <begin position="1"/>
        <end position="18"/>
    </location>
</feature>
<evidence type="ECO:0000256" key="3">
    <source>
        <dbReference type="ARBA" id="ARBA00022729"/>
    </source>
</evidence>
<dbReference type="GO" id="GO:0055052">
    <property type="term" value="C:ATP-binding cassette (ABC) transporter complex, substrate-binding subunit-containing"/>
    <property type="evidence" value="ECO:0007669"/>
    <property type="project" value="TreeGrafter"/>
</dbReference>
<keyword evidence="3 5" id="KW-0732">Signal</keyword>
<dbReference type="Gene3D" id="3.40.190.10">
    <property type="entry name" value="Periplasmic binding protein-like II"/>
    <property type="match status" value="2"/>
</dbReference>
<keyword evidence="2" id="KW-0813">Transport</keyword>
<name>A0A8J3SLV9_9ACTN</name>
<comment type="caution">
    <text evidence="6">The sequence shown here is derived from an EMBL/GenBank/DDBJ whole genome shotgun (WGS) entry which is preliminary data.</text>
</comment>
<dbReference type="PROSITE" id="PS51257">
    <property type="entry name" value="PROKAR_LIPOPROTEIN"/>
    <property type="match status" value="1"/>
</dbReference>
<dbReference type="CDD" id="cd14747">
    <property type="entry name" value="PBP2_MalE"/>
    <property type="match status" value="1"/>
</dbReference>
<feature type="region of interest" description="Disordered" evidence="4">
    <location>
        <begin position="20"/>
        <end position="41"/>
    </location>
</feature>
<dbReference type="EMBL" id="BOOJ01000072">
    <property type="protein sequence ID" value="GIH96848.1"/>
    <property type="molecule type" value="Genomic_DNA"/>
</dbReference>
<dbReference type="Pfam" id="PF01547">
    <property type="entry name" value="SBP_bac_1"/>
    <property type="match status" value="1"/>
</dbReference>
<feature type="chain" id="PRO_5039567925" evidence="5">
    <location>
        <begin position="19"/>
        <end position="416"/>
    </location>
</feature>
<dbReference type="PANTHER" id="PTHR30061">
    <property type="entry name" value="MALTOSE-BINDING PERIPLASMIC PROTEIN"/>
    <property type="match status" value="1"/>
</dbReference>
<dbReference type="GO" id="GO:1901982">
    <property type="term" value="F:maltose binding"/>
    <property type="evidence" value="ECO:0007669"/>
    <property type="project" value="TreeGrafter"/>
</dbReference>
<dbReference type="Proteomes" id="UP000619788">
    <property type="component" value="Unassembled WGS sequence"/>
</dbReference>
<reference evidence="6 7" key="1">
    <citation type="submission" date="2021-01" db="EMBL/GenBank/DDBJ databases">
        <title>Whole genome shotgun sequence of Planobispora siamensis NBRC 107568.</title>
        <authorList>
            <person name="Komaki H."/>
            <person name="Tamura T."/>
        </authorList>
    </citation>
    <scope>NUCLEOTIDE SEQUENCE [LARGE SCALE GENOMIC DNA]</scope>
    <source>
        <strain evidence="6 7">NBRC 107568</strain>
    </source>
</reference>
<gene>
    <name evidence="6" type="primary">lacE</name>
    <name evidence="6" type="ORF">Psi01_74780</name>
</gene>
<evidence type="ECO:0000313" key="7">
    <source>
        <dbReference type="Proteomes" id="UP000619788"/>
    </source>
</evidence>
<dbReference type="AlphaFoldDB" id="A0A8J3SLV9"/>
<dbReference type="GO" id="GO:0015768">
    <property type="term" value="P:maltose transport"/>
    <property type="evidence" value="ECO:0007669"/>
    <property type="project" value="TreeGrafter"/>
</dbReference>
<dbReference type="PANTHER" id="PTHR30061:SF50">
    <property type="entry name" value="MALTOSE_MALTODEXTRIN-BINDING PERIPLASMIC PROTEIN"/>
    <property type="match status" value="1"/>
</dbReference>
<evidence type="ECO:0000256" key="5">
    <source>
        <dbReference type="SAM" id="SignalP"/>
    </source>
</evidence>
<organism evidence="6 7">
    <name type="scientific">Planobispora siamensis</name>
    <dbReference type="NCBI Taxonomy" id="936338"/>
    <lineage>
        <taxon>Bacteria</taxon>
        <taxon>Bacillati</taxon>
        <taxon>Actinomycetota</taxon>
        <taxon>Actinomycetes</taxon>
        <taxon>Streptosporangiales</taxon>
        <taxon>Streptosporangiaceae</taxon>
        <taxon>Planobispora</taxon>
    </lineage>
</organism>
<dbReference type="RefSeq" id="WP_204068878.1">
    <property type="nucleotide sequence ID" value="NZ_BOOJ01000072.1"/>
</dbReference>
<evidence type="ECO:0000313" key="6">
    <source>
        <dbReference type="EMBL" id="GIH96848.1"/>
    </source>
</evidence>
<dbReference type="SUPFAM" id="SSF53850">
    <property type="entry name" value="Periplasmic binding protein-like II"/>
    <property type="match status" value="1"/>
</dbReference>